<accession>A0A6C0E4W0</accession>
<dbReference type="Pfam" id="PF15632">
    <property type="entry name" value="ATPgrasp_Ter"/>
    <property type="match status" value="1"/>
</dbReference>
<reference evidence="2" key="1">
    <citation type="journal article" date="2020" name="Nature">
        <title>Giant virus diversity and host interactions through global metagenomics.</title>
        <authorList>
            <person name="Schulz F."/>
            <person name="Roux S."/>
            <person name="Paez-Espino D."/>
            <person name="Jungbluth S."/>
            <person name="Walsh D.A."/>
            <person name="Denef V.J."/>
            <person name="McMahon K.D."/>
            <person name="Konstantinidis K.T."/>
            <person name="Eloe-Fadrosh E.A."/>
            <person name="Kyrpides N.C."/>
            <person name="Woyke T."/>
        </authorList>
    </citation>
    <scope>NUCLEOTIDE SEQUENCE</scope>
    <source>
        <strain evidence="2">GVMAG-M-3300023179-132</strain>
    </source>
</reference>
<dbReference type="Gene3D" id="3.40.50.1000">
    <property type="entry name" value="HAD superfamily/HAD-like"/>
    <property type="match status" value="1"/>
</dbReference>
<dbReference type="EMBL" id="MN739735">
    <property type="protein sequence ID" value="QHT23762.1"/>
    <property type="molecule type" value="Genomic_DNA"/>
</dbReference>
<dbReference type="Pfam" id="PF21360">
    <property type="entry name" value="PylC-like_N"/>
    <property type="match status" value="1"/>
</dbReference>
<organism evidence="2">
    <name type="scientific">viral metagenome</name>
    <dbReference type="NCBI Taxonomy" id="1070528"/>
    <lineage>
        <taxon>unclassified sequences</taxon>
        <taxon>metagenomes</taxon>
        <taxon>organismal metagenomes</taxon>
    </lineage>
</organism>
<proteinExistence type="predicted"/>
<dbReference type="InterPro" id="IPR036412">
    <property type="entry name" value="HAD-like_sf"/>
</dbReference>
<dbReference type="Gene3D" id="3.40.50.20">
    <property type="match status" value="1"/>
</dbReference>
<dbReference type="InterPro" id="IPR011761">
    <property type="entry name" value="ATP-grasp"/>
</dbReference>
<name>A0A6C0E4W0_9ZZZZ</name>
<dbReference type="AlphaFoldDB" id="A0A6C0E4W0"/>
<dbReference type="PROSITE" id="PS50975">
    <property type="entry name" value="ATP_GRASP"/>
    <property type="match status" value="1"/>
</dbReference>
<evidence type="ECO:0000313" key="2">
    <source>
        <dbReference type="EMBL" id="QHT23762.1"/>
    </source>
</evidence>
<feature type="domain" description="ATP-grasp" evidence="1">
    <location>
        <begin position="93"/>
        <end position="282"/>
    </location>
</feature>
<dbReference type="SUPFAM" id="SSF56784">
    <property type="entry name" value="HAD-like"/>
    <property type="match status" value="1"/>
</dbReference>
<evidence type="ECO:0000259" key="1">
    <source>
        <dbReference type="PROSITE" id="PS50975"/>
    </source>
</evidence>
<dbReference type="InterPro" id="IPR023214">
    <property type="entry name" value="HAD_sf"/>
</dbReference>
<dbReference type="GO" id="GO:0046872">
    <property type="term" value="F:metal ion binding"/>
    <property type="evidence" value="ECO:0007669"/>
    <property type="project" value="InterPro"/>
</dbReference>
<dbReference type="Gene3D" id="3.30.470.20">
    <property type="entry name" value="ATP-grasp fold, B domain"/>
    <property type="match status" value="1"/>
</dbReference>
<dbReference type="InterPro" id="IPR048764">
    <property type="entry name" value="PylC_N"/>
</dbReference>
<sequence length="417" mass="48147">MNILITSVSKKVLLIKSFKTNLNNYNAKLIVTDCNINSPALYFGDEYFITPKLNDESYLDFMLNACSQYQIKLIIPTSDRELLFFSENYLLFNNINCKVLVSSKETILICQNKNYFNDFCIANNIPIPKTYKNLEENISLPVFIKPIYGSSSQNIKKINTLIEVKEIDFDKYVVQEYIECDEYTIDYLGDFEGNFINCVPRQRISVINGESCVSKINNIKVINKYTKLLGEKLKLCGHNTLQCFFDGKQVKMIEINPRFGGAGNLGINGGLNSPQIIIDILHGKKINYENVIKDSLIMMRYSKDIFGYIHNGVFNSEDINSEKKIFCIDIDGTLCSENCKYEDAQPIEKVINKINKLFEKNKIILFTARGYTSKTDWRDLTETQLSEWGVKYHELIFNKPFADYYIDNKGIDILEWI</sequence>
<dbReference type="Gene3D" id="3.30.1490.20">
    <property type="entry name" value="ATP-grasp fold, A domain"/>
    <property type="match status" value="1"/>
</dbReference>
<dbReference type="GO" id="GO:0005524">
    <property type="term" value="F:ATP binding"/>
    <property type="evidence" value="ECO:0007669"/>
    <property type="project" value="InterPro"/>
</dbReference>
<dbReference type="SUPFAM" id="SSF56059">
    <property type="entry name" value="Glutathione synthetase ATP-binding domain-like"/>
    <property type="match status" value="1"/>
</dbReference>
<dbReference type="InterPro" id="IPR013815">
    <property type="entry name" value="ATP_grasp_subdomain_1"/>
</dbReference>
<protein>
    <recommendedName>
        <fullName evidence="1">ATP-grasp domain-containing protein</fullName>
    </recommendedName>
</protein>